<evidence type="ECO:0000313" key="3">
    <source>
        <dbReference type="EMBL" id="MCA9385843.1"/>
    </source>
</evidence>
<evidence type="ECO:0000256" key="1">
    <source>
        <dbReference type="ARBA" id="ARBA00007847"/>
    </source>
</evidence>
<reference evidence="3" key="2">
    <citation type="journal article" date="2021" name="Microbiome">
        <title>Successional dynamics and alternative stable states in a saline activated sludge microbial community over 9 years.</title>
        <authorList>
            <person name="Wang Y."/>
            <person name="Ye J."/>
            <person name="Ju F."/>
            <person name="Liu L."/>
            <person name="Boyd J.A."/>
            <person name="Deng Y."/>
            <person name="Parks D.H."/>
            <person name="Jiang X."/>
            <person name="Yin X."/>
            <person name="Woodcroft B.J."/>
            <person name="Tyson G.W."/>
            <person name="Hugenholtz P."/>
            <person name="Polz M.F."/>
            <person name="Zhang T."/>
        </authorList>
    </citation>
    <scope>NUCLEOTIDE SEQUENCE</scope>
    <source>
        <strain evidence="3">HKST-UBA11</strain>
    </source>
</reference>
<proteinExistence type="inferred from homology"/>
<dbReference type="PANTHER" id="PTHR21198">
    <property type="entry name" value="GLUTAMATE RACEMASE"/>
    <property type="match status" value="1"/>
</dbReference>
<dbReference type="AlphaFoldDB" id="A0A955RKX3"/>
<keyword evidence="2 3" id="KW-0413">Isomerase</keyword>
<sequence length="263" mass="29249">MNTNQPPALVGILGGVGPKATLELCQHIIEYTPAVRDQDHIPLLIYNNSQIPDRIDGILGNGQSPLSELIRTAKLLEREGCKFIVIPCNNAHYFLEEIRKNLHIPVLDMISLTKLYLQKHLPLISKIGLLTTDASRTLRLHEKRFKSAKIEIMMSSDTMQRNNVMEALFGTRGIKAGYHDSEYNKSLLLEASSELITKGADAILAGCTEIPLTLSQADFSIPFIDPAKILALEIVERAMNTHVYTQDTFLAITNSARMKTLNA</sequence>
<dbReference type="Proteomes" id="UP000754563">
    <property type="component" value="Unassembled WGS sequence"/>
</dbReference>
<comment type="similarity">
    <text evidence="1">Belongs to the aspartate/glutamate racemases family.</text>
</comment>
<dbReference type="InterPro" id="IPR015942">
    <property type="entry name" value="Asp/Glu/hydantoin_racemase"/>
</dbReference>
<dbReference type="SUPFAM" id="SSF53681">
    <property type="entry name" value="Aspartate/glutamate racemase"/>
    <property type="match status" value="2"/>
</dbReference>
<protein>
    <submittedName>
        <fullName evidence="3">Amino acid racemase</fullName>
        <ecNumber evidence="3">5.1.1.-</ecNumber>
    </submittedName>
</protein>
<dbReference type="Gene3D" id="3.40.50.1860">
    <property type="match status" value="2"/>
</dbReference>
<dbReference type="InterPro" id="IPR004380">
    <property type="entry name" value="Asp_race"/>
</dbReference>
<organism evidence="3 4">
    <name type="scientific">Candidatus Dojkabacteria bacterium</name>
    <dbReference type="NCBI Taxonomy" id="2099670"/>
    <lineage>
        <taxon>Bacteria</taxon>
        <taxon>Candidatus Dojkabacteria</taxon>
    </lineage>
</organism>
<dbReference type="Pfam" id="PF01177">
    <property type="entry name" value="Asp_Glu_race"/>
    <property type="match status" value="1"/>
</dbReference>
<name>A0A955RKX3_9BACT</name>
<evidence type="ECO:0000313" key="4">
    <source>
        <dbReference type="Proteomes" id="UP000754563"/>
    </source>
</evidence>
<dbReference type="EMBL" id="JAGQLH010000049">
    <property type="protein sequence ID" value="MCA9385843.1"/>
    <property type="molecule type" value="Genomic_DNA"/>
</dbReference>
<gene>
    <name evidence="3" type="ORF">KC717_04295</name>
</gene>
<evidence type="ECO:0000256" key="2">
    <source>
        <dbReference type="ARBA" id="ARBA00023235"/>
    </source>
</evidence>
<reference evidence="3" key="1">
    <citation type="submission" date="2020-04" db="EMBL/GenBank/DDBJ databases">
        <authorList>
            <person name="Zhang T."/>
        </authorList>
    </citation>
    <scope>NUCLEOTIDE SEQUENCE</scope>
    <source>
        <strain evidence="3">HKST-UBA11</strain>
    </source>
</reference>
<comment type="caution">
    <text evidence="3">The sequence shown here is derived from an EMBL/GenBank/DDBJ whole genome shotgun (WGS) entry which is preliminary data.</text>
</comment>
<dbReference type="PANTHER" id="PTHR21198:SF7">
    <property type="entry name" value="ASPARTATE-GLUTAMATE RACEMASE FAMILY"/>
    <property type="match status" value="1"/>
</dbReference>
<dbReference type="InterPro" id="IPR001920">
    <property type="entry name" value="Asp/Glu_race"/>
</dbReference>
<dbReference type="NCBIfam" id="TIGR00035">
    <property type="entry name" value="asp_race"/>
    <property type="match status" value="1"/>
</dbReference>
<accession>A0A955RKX3</accession>
<dbReference type="GO" id="GO:0047661">
    <property type="term" value="F:amino-acid racemase activity"/>
    <property type="evidence" value="ECO:0007669"/>
    <property type="project" value="InterPro"/>
</dbReference>
<dbReference type="EC" id="5.1.1.-" evidence="3"/>